<dbReference type="Gene3D" id="1.25.40.10">
    <property type="entry name" value="Tetratricopeptide repeat domain"/>
    <property type="match status" value="3"/>
</dbReference>
<evidence type="ECO:0000313" key="4">
    <source>
        <dbReference type="EMBL" id="ESP00547.1"/>
    </source>
</evidence>
<evidence type="ECO:0008006" key="6">
    <source>
        <dbReference type="Google" id="ProtNLM"/>
    </source>
</evidence>
<evidence type="ECO:0000256" key="3">
    <source>
        <dbReference type="PROSITE-ProRule" id="PRU00339"/>
    </source>
</evidence>
<organism evidence="4 5">
    <name type="scientific">Lottia gigantea</name>
    <name type="common">Giant owl limpet</name>
    <dbReference type="NCBI Taxonomy" id="225164"/>
    <lineage>
        <taxon>Eukaryota</taxon>
        <taxon>Metazoa</taxon>
        <taxon>Spiralia</taxon>
        <taxon>Lophotrochozoa</taxon>
        <taxon>Mollusca</taxon>
        <taxon>Gastropoda</taxon>
        <taxon>Patellogastropoda</taxon>
        <taxon>Lottioidea</taxon>
        <taxon>Lottiidae</taxon>
        <taxon>Lottia</taxon>
    </lineage>
</organism>
<gene>
    <name evidence="4" type="ORF">LOTGIDRAFT_157823</name>
</gene>
<dbReference type="STRING" id="225164.V4B2F9"/>
<dbReference type="Pfam" id="PF13374">
    <property type="entry name" value="TPR_10"/>
    <property type="match status" value="1"/>
</dbReference>
<dbReference type="InterPro" id="IPR019734">
    <property type="entry name" value="TPR_rpt"/>
</dbReference>
<protein>
    <recommendedName>
        <fullName evidence="6">Tetratricopeptide repeat protein 30</fullName>
    </recommendedName>
</protein>
<keyword evidence="1" id="KW-0677">Repeat</keyword>
<dbReference type="AlphaFoldDB" id="V4B2F9"/>
<dbReference type="KEGG" id="lgi:LOTGIDRAFT_157823"/>
<dbReference type="PANTHER" id="PTHR44943:SF4">
    <property type="entry name" value="TPR REPEAT-CONTAINING PROTEIN MJ0798"/>
    <property type="match status" value="1"/>
</dbReference>
<dbReference type="PANTHER" id="PTHR44943">
    <property type="entry name" value="CELLULOSE SYNTHASE OPERON PROTEIN C"/>
    <property type="match status" value="1"/>
</dbReference>
<dbReference type="OrthoDB" id="1658288at2759"/>
<dbReference type="Proteomes" id="UP000030746">
    <property type="component" value="Unassembled WGS sequence"/>
</dbReference>
<dbReference type="RefSeq" id="XP_009048666.1">
    <property type="nucleotide sequence ID" value="XM_009050418.1"/>
</dbReference>
<feature type="repeat" description="TPR" evidence="3">
    <location>
        <begin position="162"/>
        <end position="195"/>
    </location>
</feature>
<dbReference type="InterPro" id="IPR051685">
    <property type="entry name" value="Ycf3/AcsC/BcsC/TPR_MFPF"/>
</dbReference>
<keyword evidence="2 3" id="KW-0802">TPR repeat</keyword>
<evidence type="ECO:0000256" key="1">
    <source>
        <dbReference type="ARBA" id="ARBA00022737"/>
    </source>
</evidence>
<dbReference type="Pfam" id="PF13424">
    <property type="entry name" value="TPR_12"/>
    <property type="match status" value="1"/>
</dbReference>
<dbReference type="EMBL" id="KB200701">
    <property type="protein sequence ID" value="ESP00547.1"/>
    <property type="molecule type" value="Genomic_DNA"/>
</dbReference>
<evidence type="ECO:0000256" key="2">
    <source>
        <dbReference type="ARBA" id="ARBA00022803"/>
    </source>
</evidence>
<feature type="repeat" description="TPR" evidence="3">
    <location>
        <begin position="350"/>
        <end position="383"/>
    </location>
</feature>
<dbReference type="GeneID" id="20237503"/>
<dbReference type="HOGENOM" id="CLU_635073_0_0_1"/>
<sequence>MHGEGVVKVSHERFWLICQNLYILGNSYNVLNLQHKAIKYLDIGRAFMRAAEIGEKRQFIRILNILGDCYFAQYDYKTALVYYNEALEIGEPAKDEDHVDGEAAPEDEMNQSTEDMALHNQLLSKSAEANISMNQYENAIEYLEQARDMQDVMGEDIKGDLVSTLYQLGQMHSMAGDVDKAIDSYKESLEVFRELHNTLGPEMCVTLGNLATMCYVKACICEDIDSELQMILAAEGHFQDALKLEMNQSVCVKYANFLYSQGNYEDAIMYLEDALKSKTNLPEIVYGGLEKVTLPEALQDEVDAQEEVEMPSVCLGHFLEVLSYKMLGKTRHSDRCLLKLLKTVYDTDSPFLRSVLGYALMEMGLFEEAAVSFRAACEMDPEYHLALDNYCLCLCLMVLESLNSALKNFFIHYRIWYDEMNPTTPTIRELDM</sequence>
<dbReference type="Pfam" id="PF13181">
    <property type="entry name" value="TPR_8"/>
    <property type="match status" value="3"/>
</dbReference>
<dbReference type="SUPFAM" id="SSF48452">
    <property type="entry name" value="TPR-like"/>
    <property type="match status" value="1"/>
</dbReference>
<dbReference type="CTD" id="20237503"/>
<evidence type="ECO:0000313" key="5">
    <source>
        <dbReference type="Proteomes" id="UP000030746"/>
    </source>
</evidence>
<proteinExistence type="predicted"/>
<dbReference type="SMART" id="SM00028">
    <property type="entry name" value="TPR"/>
    <property type="match status" value="5"/>
</dbReference>
<dbReference type="PROSITE" id="PS50005">
    <property type="entry name" value="TPR"/>
    <property type="match status" value="3"/>
</dbReference>
<dbReference type="InterPro" id="IPR011990">
    <property type="entry name" value="TPR-like_helical_dom_sf"/>
</dbReference>
<feature type="repeat" description="TPR" evidence="3">
    <location>
        <begin position="60"/>
        <end position="93"/>
    </location>
</feature>
<reference evidence="4 5" key="1">
    <citation type="journal article" date="2013" name="Nature">
        <title>Insights into bilaterian evolution from three spiralian genomes.</title>
        <authorList>
            <person name="Simakov O."/>
            <person name="Marletaz F."/>
            <person name="Cho S.J."/>
            <person name="Edsinger-Gonzales E."/>
            <person name="Havlak P."/>
            <person name="Hellsten U."/>
            <person name="Kuo D.H."/>
            <person name="Larsson T."/>
            <person name="Lv J."/>
            <person name="Arendt D."/>
            <person name="Savage R."/>
            <person name="Osoegawa K."/>
            <person name="de Jong P."/>
            <person name="Grimwood J."/>
            <person name="Chapman J.A."/>
            <person name="Shapiro H."/>
            <person name="Aerts A."/>
            <person name="Otillar R.P."/>
            <person name="Terry A.Y."/>
            <person name="Boore J.L."/>
            <person name="Grigoriev I.V."/>
            <person name="Lindberg D.R."/>
            <person name="Seaver E.C."/>
            <person name="Weisblat D.A."/>
            <person name="Putnam N.H."/>
            <person name="Rokhsar D.S."/>
        </authorList>
    </citation>
    <scope>NUCLEOTIDE SEQUENCE [LARGE SCALE GENOMIC DNA]</scope>
</reference>
<accession>V4B2F9</accession>
<keyword evidence="5" id="KW-1185">Reference proteome</keyword>
<name>V4B2F9_LOTGI</name>